<reference evidence="2" key="1">
    <citation type="submission" date="2018-11" db="EMBL/GenBank/DDBJ databases">
        <authorList>
            <consortium name="Pathogen Informatics"/>
        </authorList>
    </citation>
    <scope>NUCLEOTIDE SEQUENCE</scope>
</reference>
<accession>A0A448WSJ1</accession>
<dbReference type="EMBL" id="CAAALY010040387">
    <property type="protein sequence ID" value="VEL19163.1"/>
    <property type="molecule type" value="Genomic_DNA"/>
</dbReference>
<organism evidence="2 3">
    <name type="scientific">Protopolystoma xenopodis</name>
    <dbReference type="NCBI Taxonomy" id="117903"/>
    <lineage>
        <taxon>Eukaryota</taxon>
        <taxon>Metazoa</taxon>
        <taxon>Spiralia</taxon>
        <taxon>Lophotrochozoa</taxon>
        <taxon>Platyhelminthes</taxon>
        <taxon>Monogenea</taxon>
        <taxon>Polyopisthocotylea</taxon>
        <taxon>Polystomatidea</taxon>
        <taxon>Polystomatidae</taxon>
        <taxon>Protopolystoma</taxon>
    </lineage>
</organism>
<sequence>MDMARHADAVAKTLMGHWYLRANGLVERFHRQLKTWLRFQRNLDTSRQFVFDPAESASNKQDRHKLQSIKNGLRMPTLLT</sequence>
<evidence type="ECO:0000313" key="2">
    <source>
        <dbReference type="EMBL" id="VEL19163.1"/>
    </source>
</evidence>
<keyword evidence="3" id="KW-1185">Reference proteome</keyword>
<protein>
    <submittedName>
        <fullName evidence="2">Uncharacterized protein</fullName>
    </submittedName>
</protein>
<proteinExistence type="predicted"/>
<evidence type="ECO:0000313" key="3">
    <source>
        <dbReference type="Proteomes" id="UP000784294"/>
    </source>
</evidence>
<gene>
    <name evidence="2" type="ORF">PXEA_LOCUS12603</name>
</gene>
<name>A0A448WSJ1_9PLAT</name>
<comment type="caution">
    <text evidence="2">The sequence shown here is derived from an EMBL/GenBank/DDBJ whole genome shotgun (WGS) entry which is preliminary data.</text>
</comment>
<dbReference type="Proteomes" id="UP000784294">
    <property type="component" value="Unassembled WGS sequence"/>
</dbReference>
<dbReference type="AlphaFoldDB" id="A0A448WSJ1"/>
<evidence type="ECO:0000256" key="1">
    <source>
        <dbReference type="SAM" id="MobiDB-lite"/>
    </source>
</evidence>
<feature type="region of interest" description="Disordered" evidence="1">
    <location>
        <begin position="54"/>
        <end position="80"/>
    </location>
</feature>